<organism evidence="9 10">
    <name type="scientific">Candidatus Dojkabacteria bacterium</name>
    <dbReference type="NCBI Taxonomy" id="2099670"/>
    <lineage>
        <taxon>Bacteria</taxon>
        <taxon>Candidatus Dojkabacteria</taxon>
    </lineage>
</organism>
<comment type="similarity">
    <text evidence="1 6">Belongs to the TACO1 family.</text>
</comment>
<dbReference type="GO" id="GO:0005829">
    <property type="term" value="C:cytosol"/>
    <property type="evidence" value="ECO:0007669"/>
    <property type="project" value="TreeGrafter"/>
</dbReference>
<dbReference type="InterPro" id="IPR029072">
    <property type="entry name" value="YebC-like"/>
</dbReference>
<proteinExistence type="inferred from homology"/>
<keyword evidence="4 6" id="KW-0238">DNA-binding</keyword>
<dbReference type="Pfam" id="PF01709">
    <property type="entry name" value="Transcrip_reg"/>
    <property type="match status" value="1"/>
</dbReference>
<evidence type="ECO:0000256" key="4">
    <source>
        <dbReference type="ARBA" id="ARBA00023125"/>
    </source>
</evidence>
<gene>
    <name evidence="9" type="ORF">KC675_00130</name>
</gene>
<reference evidence="9" key="1">
    <citation type="submission" date="2020-04" db="EMBL/GenBank/DDBJ databases">
        <authorList>
            <person name="Zhang T."/>
        </authorList>
    </citation>
    <scope>NUCLEOTIDE SEQUENCE</scope>
    <source>
        <strain evidence="9">HKST-UBA15</strain>
    </source>
</reference>
<keyword evidence="3 6" id="KW-0805">Transcription regulation</keyword>
<dbReference type="InterPro" id="IPR048300">
    <property type="entry name" value="TACO1_YebC-like_2nd/3rd_dom"/>
</dbReference>
<evidence type="ECO:0000256" key="3">
    <source>
        <dbReference type="ARBA" id="ARBA00023015"/>
    </source>
</evidence>
<keyword evidence="2 6" id="KW-0963">Cytoplasm</keyword>
<accession>A0A955I831</accession>
<dbReference type="Gene3D" id="3.30.70.980">
    <property type="match status" value="2"/>
</dbReference>
<evidence type="ECO:0000256" key="1">
    <source>
        <dbReference type="ARBA" id="ARBA00008724"/>
    </source>
</evidence>
<dbReference type="AlphaFoldDB" id="A0A955I831"/>
<dbReference type="Proteomes" id="UP000745577">
    <property type="component" value="Unassembled WGS sequence"/>
</dbReference>
<sequence length="263" mass="29114">MSGHSKWAKIKRQKGVNDVRRGNLFTKLAKNITLAAKEGGGDIGMNFTLRLAVDKAKVANMPSDNIQRAIDKGTGKGSEGITYHRVTYEALGPGGIAVLVDCQTDNTNRTVSEVRNMIETNGGKMASTGSISWQFTEKGLIIVGLTKVLPSKQFGKDEEIVKVDADEAEIELFDTEGIEDLNRVEWLVDDVEVDAFELITVKEDFSKVLKSIEQLNFKILSAELVKVPNEKVEVDDDKTLDKINAFIQNLEEHDDVDSVWTNN</sequence>
<evidence type="ECO:0000259" key="8">
    <source>
        <dbReference type="Pfam" id="PF20772"/>
    </source>
</evidence>
<protein>
    <recommendedName>
        <fullName evidence="6">Probable transcriptional regulatory protein KC675_00130</fullName>
    </recommendedName>
</protein>
<name>A0A955I831_9BACT</name>
<dbReference type="NCBIfam" id="NF001030">
    <property type="entry name" value="PRK00110.1"/>
    <property type="match status" value="1"/>
</dbReference>
<keyword evidence="5 6" id="KW-0804">Transcription</keyword>
<evidence type="ECO:0000256" key="2">
    <source>
        <dbReference type="ARBA" id="ARBA00022490"/>
    </source>
</evidence>
<dbReference type="InterPro" id="IPR026564">
    <property type="entry name" value="Transcrip_reg_TACO1-like_dom3"/>
</dbReference>
<dbReference type="GO" id="GO:0003677">
    <property type="term" value="F:DNA binding"/>
    <property type="evidence" value="ECO:0007669"/>
    <property type="project" value="UniProtKB-UniRule"/>
</dbReference>
<feature type="domain" description="TACO1/YebC-like second and third" evidence="7">
    <location>
        <begin position="83"/>
        <end position="262"/>
    </location>
</feature>
<dbReference type="GO" id="GO:0006355">
    <property type="term" value="P:regulation of DNA-templated transcription"/>
    <property type="evidence" value="ECO:0007669"/>
    <property type="project" value="UniProtKB-UniRule"/>
</dbReference>
<evidence type="ECO:0000256" key="5">
    <source>
        <dbReference type="ARBA" id="ARBA00023163"/>
    </source>
</evidence>
<dbReference type="NCBIfam" id="TIGR01033">
    <property type="entry name" value="YebC/PmpR family DNA-binding transcriptional regulator"/>
    <property type="match status" value="1"/>
</dbReference>
<dbReference type="Pfam" id="PF20772">
    <property type="entry name" value="TACO1_YebC_N"/>
    <property type="match status" value="1"/>
</dbReference>
<feature type="domain" description="TACO1/YebC-like N-terminal" evidence="8">
    <location>
        <begin position="5"/>
        <end position="76"/>
    </location>
</feature>
<comment type="caution">
    <text evidence="9">The sequence shown here is derived from an EMBL/GenBank/DDBJ whole genome shotgun (WGS) entry which is preliminary data.</text>
</comment>
<dbReference type="SUPFAM" id="SSF75625">
    <property type="entry name" value="YebC-like"/>
    <property type="match status" value="1"/>
</dbReference>
<dbReference type="NCBIfam" id="NF009044">
    <property type="entry name" value="PRK12378.1"/>
    <property type="match status" value="1"/>
</dbReference>
<evidence type="ECO:0000313" key="9">
    <source>
        <dbReference type="EMBL" id="MCA9379569.1"/>
    </source>
</evidence>
<dbReference type="InterPro" id="IPR017856">
    <property type="entry name" value="Integrase-like_N"/>
</dbReference>
<dbReference type="InterPro" id="IPR002876">
    <property type="entry name" value="Transcrip_reg_TACO1-like"/>
</dbReference>
<reference evidence="9" key="2">
    <citation type="journal article" date="2021" name="Microbiome">
        <title>Successional dynamics and alternative stable states in a saline activated sludge microbial community over 9 years.</title>
        <authorList>
            <person name="Wang Y."/>
            <person name="Ye J."/>
            <person name="Ju F."/>
            <person name="Liu L."/>
            <person name="Boyd J.A."/>
            <person name="Deng Y."/>
            <person name="Parks D.H."/>
            <person name="Jiang X."/>
            <person name="Yin X."/>
            <person name="Woodcroft B.J."/>
            <person name="Tyson G.W."/>
            <person name="Hugenholtz P."/>
            <person name="Polz M.F."/>
            <person name="Zhang T."/>
        </authorList>
    </citation>
    <scope>NUCLEOTIDE SEQUENCE</scope>
    <source>
        <strain evidence="9">HKST-UBA15</strain>
    </source>
</reference>
<evidence type="ECO:0000256" key="6">
    <source>
        <dbReference type="HAMAP-Rule" id="MF_00693"/>
    </source>
</evidence>
<dbReference type="PANTHER" id="PTHR12532:SF6">
    <property type="entry name" value="TRANSCRIPTIONAL REGULATORY PROTEIN YEBC-RELATED"/>
    <property type="match status" value="1"/>
</dbReference>
<dbReference type="PANTHER" id="PTHR12532">
    <property type="entry name" value="TRANSLATIONAL ACTIVATOR OF CYTOCHROME C OXIDASE 1"/>
    <property type="match status" value="1"/>
</dbReference>
<dbReference type="Gene3D" id="1.10.10.200">
    <property type="match status" value="1"/>
</dbReference>
<dbReference type="InterPro" id="IPR049083">
    <property type="entry name" value="TACO1_YebC_N"/>
</dbReference>
<dbReference type="HAMAP" id="MF_00693">
    <property type="entry name" value="Transcrip_reg_TACO1"/>
    <property type="match status" value="1"/>
</dbReference>
<dbReference type="EMBL" id="JAGQLL010000002">
    <property type="protein sequence ID" value="MCA9379569.1"/>
    <property type="molecule type" value="Genomic_DNA"/>
</dbReference>
<evidence type="ECO:0000313" key="10">
    <source>
        <dbReference type="Proteomes" id="UP000745577"/>
    </source>
</evidence>
<evidence type="ECO:0000259" key="7">
    <source>
        <dbReference type="Pfam" id="PF01709"/>
    </source>
</evidence>
<comment type="subcellular location">
    <subcellularLocation>
        <location evidence="6">Cytoplasm</location>
    </subcellularLocation>
</comment>
<dbReference type="FunFam" id="1.10.10.200:FF:000002">
    <property type="entry name" value="Probable transcriptional regulatory protein CLM62_37755"/>
    <property type="match status" value="1"/>
</dbReference>